<dbReference type="SUPFAM" id="SSF52821">
    <property type="entry name" value="Rhodanese/Cell cycle control phosphatase"/>
    <property type="match status" value="1"/>
</dbReference>
<dbReference type="InterPro" id="IPR001763">
    <property type="entry name" value="Rhodanese-like_dom"/>
</dbReference>
<dbReference type="Proteomes" id="UP000654304">
    <property type="component" value="Unassembled WGS sequence"/>
</dbReference>
<evidence type="ECO:0000259" key="1">
    <source>
        <dbReference type="PROSITE" id="PS50206"/>
    </source>
</evidence>
<dbReference type="InterPro" id="IPR036873">
    <property type="entry name" value="Rhodanese-like_dom_sf"/>
</dbReference>
<dbReference type="Gene3D" id="3.40.250.10">
    <property type="entry name" value="Rhodanese-like domain"/>
    <property type="match status" value="1"/>
</dbReference>
<organism evidence="2 3">
    <name type="scientific">Undibacterium curvum</name>
    <dbReference type="NCBI Taxonomy" id="2762294"/>
    <lineage>
        <taxon>Bacteria</taxon>
        <taxon>Pseudomonadati</taxon>
        <taxon>Pseudomonadota</taxon>
        <taxon>Betaproteobacteria</taxon>
        <taxon>Burkholderiales</taxon>
        <taxon>Oxalobacteraceae</taxon>
        <taxon>Undibacterium</taxon>
    </lineage>
</organism>
<gene>
    <name evidence="2" type="ORF">H8K43_08235</name>
</gene>
<reference evidence="2 3" key="1">
    <citation type="submission" date="2020-08" db="EMBL/GenBank/DDBJ databases">
        <title>Novel species isolated from subtropical streams in China.</title>
        <authorList>
            <person name="Lu H."/>
        </authorList>
    </citation>
    <scope>NUCLEOTIDE SEQUENCE [LARGE SCALE GENOMIC DNA]</scope>
    <source>
        <strain evidence="2 3">CY22W</strain>
    </source>
</reference>
<dbReference type="EMBL" id="JACOGD010000004">
    <property type="protein sequence ID" value="MBC3931654.1"/>
    <property type="molecule type" value="Genomic_DNA"/>
</dbReference>
<feature type="domain" description="Rhodanese" evidence="1">
    <location>
        <begin position="36"/>
        <end position="140"/>
    </location>
</feature>
<dbReference type="CDD" id="cd01522">
    <property type="entry name" value="RHOD_1"/>
    <property type="match status" value="1"/>
</dbReference>
<dbReference type="Pfam" id="PF00581">
    <property type="entry name" value="Rhodanese"/>
    <property type="match status" value="1"/>
</dbReference>
<name>A0ABR7A424_9BURK</name>
<dbReference type="PROSITE" id="PS50206">
    <property type="entry name" value="RHODANESE_3"/>
    <property type="match status" value="1"/>
</dbReference>
<proteinExistence type="predicted"/>
<keyword evidence="3" id="KW-1185">Reference proteome</keyword>
<accession>A0ABR7A424</accession>
<dbReference type="RefSeq" id="WP_186903720.1">
    <property type="nucleotide sequence ID" value="NZ_JACOGD010000004.1"/>
</dbReference>
<evidence type="ECO:0000313" key="2">
    <source>
        <dbReference type="EMBL" id="MBC3931654.1"/>
    </source>
</evidence>
<protein>
    <submittedName>
        <fullName evidence="2">Rhodanese-like domain-containing protein</fullName>
    </submittedName>
</protein>
<sequence length="154" mass="17035">MSETNLIALAKQRAIENSFPYAGTLTPTEAYTLLQQHDQAILIDVRTNAERDWVGRVVLAEAQHHAVQWSLYPGGTPNPDFLTQLADICPDKATPLLFLCRSGVRSRHAAKLATEHGYTHCFDILEGFEGDKDTQGHRKSVGGWCQHGLPWVGA</sequence>
<evidence type="ECO:0000313" key="3">
    <source>
        <dbReference type="Proteomes" id="UP000654304"/>
    </source>
</evidence>
<dbReference type="SMART" id="SM00450">
    <property type="entry name" value="RHOD"/>
    <property type="match status" value="1"/>
</dbReference>
<comment type="caution">
    <text evidence="2">The sequence shown here is derived from an EMBL/GenBank/DDBJ whole genome shotgun (WGS) entry which is preliminary data.</text>
</comment>